<dbReference type="EMBL" id="CP041166">
    <property type="protein sequence ID" value="QFR43808.1"/>
    <property type="molecule type" value="Genomic_DNA"/>
</dbReference>
<dbReference type="GO" id="GO:0005737">
    <property type="term" value="C:cytoplasm"/>
    <property type="evidence" value="ECO:0007669"/>
    <property type="project" value="UniProtKB-SubCell"/>
</dbReference>
<protein>
    <recommendedName>
        <fullName evidence="6">Ribosomal protein L11 methyltransferase</fullName>
        <shortName evidence="6">L11 Mtase</shortName>
        <ecNumber evidence="6">2.1.1.-</ecNumber>
    </recommendedName>
</protein>
<evidence type="ECO:0000256" key="5">
    <source>
        <dbReference type="ARBA" id="ARBA00022691"/>
    </source>
</evidence>
<dbReference type="CDD" id="cd02440">
    <property type="entry name" value="AdoMet_MTases"/>
    <property type="match status" value="1"/>
</dbReference>
<dbReference type="AlphaFoldDB" id="A0AAJ4DN28"/>
<dbReference type="NCBIfam" id="TIGR00406">
    <property type="entry name" value="prmA"/>
    <property type="match status" value="1"/>
</dbReference>
<keyword evidence="3 6" id="KW-0489">Methyltransferase</keyword>
<proteinExistence type="inferred from homology"/>
<keyword evidence="8" id="KW-1185">Reference proteome</keyword>
<comment type="subcellular location">
    <subcellularLocation>
        <location evidence="6">Cytoplasm</location>
    </subcellularLocation>
</comment>
<keyword evidence="4 6" id="KW-0808">Transferase</keyword>
<feature type="binding site" evidence="6">
    <location>
        <position position="213"/>
    </location>
    <ligand>
        <name>S-adenosyl-L-methionine</name>
        <dbReference type="ChEBI" id="CHEBI:59789"/>
    </ligand>
</feature>
<dbReference type="GO" id="GO:0005840">
    <property type="term" value="C:ribosome"/>
    <property type="evidence" value="ECO:0007669"/>
    <property type="project" value="UniProtKB-KW"/>
</dbReference>
<feature type="binding site" evidence="6">
    <location>
        <position position="172"/>
    </location>
    <ligand>
        <name>S-adenosyl-L-methionine</name>
        <dbReference type="ChEBI" id="CHEBI:59789"/>
    </ligand>
</feature>
<dbReference type="InterPro" id="IPR004498">
    <property type="entry name" value="Ribosomal_PrmA_MeTrfase"/>
</dbReference>
<keyword evidence="5 6" id="KW-0949">S-adenosyl-L-methionine</keyword>
<accession>A0AAJ4DN28</accession>
<dbReference type="PIRSF" id="PIRSF000401">
    <property type="entry name" value="RPL11_MTase"/>
    <property type="match status" value="1"/>
</dbReference>
<feature type="binding site" evidence="6">
    <location>
        <position position="151"/>
    </location>
    <ligand>
        <name>S-adenosyl-L-methionine</name>
        <dbReference type="ChEBI" id="CHEBI:59789"/>
    </ligand>
</feature>
<comment type="similarity">
    <text evidence="1 6">Belongs to the methyltransferase superfamily. PrmA family.</text>
</comment>
<dbReference type="InterPro" id="IPR029063">
    <property type="entry name" value="SAM-dependent_MTases_sf"/>
</dbReference>
<evidence type="ECO:0000256" key="2">
    <source>
        <dbReference type="ARBA" id="ARBA00022490"/>
    </source>
</evidence>
<evidence type="ECO:0000313" key="8">
    <source>
        <dbReference type="Proteomes" id="UP000326061"/>
    </source>
</evidence>
<organism evidence="7 8">
    <name type="scientific">Sulfurimonas xiamenensis</name>
    <dbReference type="NCBI Taxonomy" id="2590021"/>
    <lineage>
        <taxon>Bacteria</taxon>
        <taxon>Pseudomonadati</taxon>
        <taxon>Campylobacterota</taxon>
        <taxon>Epsilonproteobacteria</taxon>
        <taxon>Campylobacterales</taxon>
        <taxon>Sulfurimonadaceae</taxon>
        <taxon>Sulfurimonas</taxon>
    </lineage>
</organism>
<dbReference type="GO" id="GO:0008276">
    <property type="term" value="F:protein methyltransferase activity"/>
    <property type="evidence" value="ECO:0007669"/>
    <property type="project" value="UniProtKB-UniRule"/>
</dbReference>
<dbReference type="PANTHER" id="PTHR43648:SF1">
    <property type="entry name" value="ELECTRON TRANSFER FLAVOPROTEIN BETA SUBUNIT LYSINE METHYLTRANSFERASE"/>
    <property type="match status" value="1"/>
</dbReference>
<name>A0AAJ4DN28_9BACT</name>
<evidence type="ECO:0000256" key="3">
    <source>
        <dbReference type="ARBA" id="ARBA00022603"/>
    </source>
</evidence>
<dbReference type="HAMAP" id="MF_00735">
    <property type="entry name" value="Methyltr_PrmA"/>
    <property type="match status" value="1"/>
</dbReference>
<feature type="binding site" evidence="6">
    <location>
        <position position="130"/>
    </location>
    <ligand>
        <name>S-adenosyl-L-methionine</name>
        <dbReference type="ChEBI" id="CHEBI:59789"/>
    </ligand>
</feature>
<dbReference type="PANTHER" id="PTHR43648">
    <property type="entry name" value="ELECTRON TRANSFER FLAVOPROTEIN BETA SUBUNIT LYSINE METHYLTRANSFERASE"/>
    <property type="match status" value="1"/>
</dbReference>
<dbReference type="SUPFAM" id="SSF53335">
    <property type="entry name" value="S-adenosyl-L-methionine-dependent methyltransferases"/>
    <property type="match status" value="1"/>
</dbReference>
<keyword evidence="2 6" id="KW-0963">Cytoplasm</keyword>
<dbReference type="Pfam" id="PF06325">
    <property type="entry name" value="PrmA"/>
    <property type="match status" value="1"/>
</dbReference>
<keyword evidence="7" id="KW-0689">Ribosomal protein</keyword>
<reference evidence="8" key="1">
    <citation type="submission" date="2019-06" db="EMBL/GenBank/DDBJ databases">
        <title>Sulfurimonas gotlandica sp. nov., a chemoautotrophic and psychrotolerant epsilonproteobacterium isolated from a pelagic redoxcline, and an emended description of the genus Sulfurimonas.</title>
        <authorList>
            <person name="Wang S."/>
            <person name="Jiang L."/>
            <person name="Shao Z."/>
        </authorList>
    </citation>
    <scope>NUCLEOTIDE SEQUENCE [LARGE SCALE GENOMIC DNA]</scope>
    <source>
        <strain evidence="8">1-1N</strain>
    </source>
</reference>
<sequence length="277" mass="30956">MQEYYFELTVTVSSYHSLFSDFLTDTLPIGFEETDNGFIIRSEEELDTIVWGLEQFAEALQKALGKDVELECKQRKLKNSDWIKVYQESVQPIQIDKFYIHPTWDEPSSELINIAIDPALAFGTGHHPTTASSLKAIAKYVKEGDRVLDVGCGSGILGIAAIKLGAIVDACDTDAECIENSRVNAKLNSVKFENLWEGSCSLTKDSYDIVVANIVADVLTFIANDLKNVLKAGGLLILSGILNKYESKVLKFYQDFEIQEKITQDEWVTLILKQGKK</sequence>
<dbReference type="EC" id="2.1.1.-" evidence="6"/>
<dbReference type="InterPro" id="IPR050078">
    <property type="entry name" value="Ribosomal_L11_MeTrfase_PrmA"/>
</dbReference>
<evidence type="ECO:0000256" key="4">
    <source>
        <dbReference type="ARBA" id="ARBA00022679"/>
    </source>
</evidence>
<dbReference type="Proteomes" id="UP000326061">
    <property type="component" value="Chromosome"/>
</dbReference>
<comment type="function">
    <text evidence="6">Methylates ribosomal protein L11.</text>
</comment>
<evidence type="ECO:0000256" key="1">
    <source>
        <dbReference type="ARBA" id="ARBA00009741"/>
    </source>
</evidence>
<dbReference type="NCBIfam" id="NF001786">
    <property type="entry name" value="PRK00517.2-4"/>
    <property type="match status" value="1"/>
</dbReference>
<comment type="catalytic activity">
    <reaction evidence="6">
        <text>L-lysyl-[protein] + 3 S-adenosyl-L-methionine = N(6),N(6),N(6)-trimethyl-L-lysyl-[protein] + 3 S-adenosyl-L-homocysteine + 3 H(+)</text>
        <dbReference type="Rhea" id="RHEA:54192"/>
        <dbReference type="Rhea" id="RHEA-COMP:9752"/>
        <dbReference type="Rhea" id="RHEA-COMP:13826"/>
        <dbReference type="ChEBI" id="CHEBI:15378"/>
        <dbReference type="ChEBI" id="CHEBI:29969"/>
        <dbReference type="ChEBI" id="CHEBI:57856"/>
        <dbReference type="ChEBI" id="CHEBI:59789"/>
        <dbReference type="ChEBI" id="CHEBI:61961"/>
    </reaction>
</comment>
<evidence type="ECO:0000313" key="7">
    <source>
        <dbReference type="EMBL" id="QFR43808.1"/>
    </source>
</evidence>
<keyword evidence="7" id="KW-0687">Ribonucleoprotein</keyword>
<dbReference type="RefSeq" id="WP_152299869.1">
    <property type="nucleotide sequence ID" value="NZ_CP041166.1"/>
</dbReference>
<dbReference type="GO" id="GO:0032259">
    <property type="term" value="P:methylation"/>
    <property type="evidence" value="ECO:0007669"/>
    <property type="project" value="UniProtKB-KW"/>
</dbReference>
<evidence type="ECO:0000256" key="6">
    <source>
        <dbReference type="HAMAP-Rule" id="MF_00735"/>
    </source>
</evidence>
<gene>
    <name evidence="6" type="primary">prmA</name>
    <name evidence="7" type="ORF">FJR47_07735</name>
</gene>
<dbReference type="Gene3D" id="3.40.50.150">
    <property type="entry name" value="Vaccinia Virus protein VP39"/>
    <property type="match status" value="1"/>
</dbReference>
<dbReference type="KEGG" id="suln:FJR47_07735"/>